<dbReference type="RefSeq" id="WP_189047315.1">
    <property type="nucleotide sequence ID" value="NZ_BMJQ01000007.1"/>
</dbReference>
<keyword evidence="1" id="KW-0812">Transmembrane</keyword>
<dbReference type="EMBL" id="BMJQ01000007">
    <property type="protein sequence ID" value="GGF22832.1"/>
    <property type="molecule type" value="Genomic_DNA"/>
</dbReference>
<dbReference type="AlphaFoldDB" id="A0A8J2YVR7"/>
<reference evidence="2" key="2">
    <citation type="submission" date="2020-09" db="EMBL/GenBank/DDBJ databases">
        <authorList>
            <person name="Sun Q."/>
            <person name="Zhou Y."/>
        </authorList>
    </citation>
    <scope>NUCLEOTIDE SEQUENCE</scope>
    <source>
        <strain evidence="2">CGMCC 1.15725</strain>
    </source>
</reference>
<reference evidence="2" key="1">
    <citation type="journal article" date="2014" name="Int. J. Syst. Evol. Microbiol.">
        <title>Complete genome sequence of Corynebacterium casei LMG S-19264T (=DSM 44701T), isolated from a smear-ripened cheese.</title>
        <authorList>
            <consortium name="US DOE Joint Genome Institute (JGI-PGF)"/>
            <person name="Walter F."/>
            <person name="Albersmeier A."/>
            <person name="Kalinowski J."/>
            <person name="Ruckert C."/>
        </authorList>
    </citation>
    <scope>NUCLEOTIDE SEQUENCE</scope>
    <source>
        <strain evidence="2">CGMCC 1.15725</strain>
    </source>
</reference>
<evidence type="ECO:0000313" key="3">
    <source>
        <dbReference type="Proteomes" id="UP000646365"/>
    </source>
</evidence>
<gene>
    <name evidence="2" type="ORF">GCM10011611_31110</name>
</gene>
<evidence type="ECO:0000313" key="2">
    <source>
        <dbReference type="EMBL" id="GGF22832.1"/>
    </source>
</evidence>
<feature type="transmembrane region" description="Helical" evidence="1">
    <location>
        <begin position="135"/>
        <end position="156"/>
    </location>
</feature>
<name>A0A8J2YVR7_9PROT</name>
<protein>
    <recommendedName>
        <fullName evidence="4">Holin of 3TMs, for gene-transfer release</fullName>
    </recommendedName>
</protein>
<sequence length="174" mass="17925">MNLWDDAKQALATVAPILGTAVGGPLGGTAARLVASALGLDPATPVPQLATAVATASPDQLLALKKADADFQLALRNLDLSADKLAVDDRASARSREAATHDWVPGTLMMLLTAGFFGLIAFLARHDVPGGNRDLLNILLGTLGSAWTGGVTYYFGSSVGSAAKDRAIGALMRR</sequence>
<keyword evidence="1" id="KW-1133">Transmembrane helix</keyword>
<keyword evidence="1" id="KW-0472">Membrane</keyword>
<accession>A0A8J2YVR7</accession>
<keyword evidence="3" id="KW-1185">Reference proteome</keyword>
<evidence type="ECO:0008006" key="4">
    <source>
        <dbReference type="Google" id="ProtNLM"/>
    </source>
</evidence>
<evidence type="ECO:0000256" key="1">
    <source>
        <dbReference type="SAM" id="Phobius"/>
    </source>
</evidence>
<comment type="caution">
    <text evidence="2">The sequence shown here is derived from an EMBL/GenBank/DDBJ whole genome shotgun (WGS) entry which is preliminary data.</text>
</comment>
<dbReference type="Proteomes" id="UP000646365">
    <property type="component" value="Unassembled WGS sequence"/>
</dbReference>
<feature type="transmembrane region" description="Helical" evidence="1">
    <location>
        <begin position="103"/>
        <end position="123"/>
    </location>
</feature>
<proteinExistence type="predicted"/>
<organism evidence="2 3">
    <name type="scientific">Aliidongia dinghuensis</name>
    <dbReference type="NCBI Taxonomy" id="1867774"/>
    <lineage>
        <taxon>Bacteria</taxon>
        <taxon>Pseudomonadati</taxon>
        <taxon>Pseudomonadota</taxon>
        <taxon>Alphaproteobacteria</taxon>
        <taxon>Rhodospirillales</taxon>
        <taxon>Dongiaceae</taxon>
        <taxon>Aliidongia</taxon>
    </lineage>
</organism>